<dbReference type="AlphaFoldDB" id="A0A0F9QG76"/>
<sequence length="113" mass="12106">MTDLPTHGTCLDCGKDTARQVPVRCFVCADCQPGIAPSDVEAVKAQINGQTASGLLQDLIDDSYAIVDQIQSTQFVPPVQRCIQCEATKGDSEHAHTPYCAVGRAERFLLALA</sequence>
<accession>A0A0F9QG76</accession>
<name>A0A0F9QG76_9ZZZZ</name>
<reference evidence="1" key="1">
    <citation type="journal article" date="2015" name="Nature">
        <title>Complex archaea that bridge the gap between prokaryotes and eukaryotes.</title>
        <authorList>
            <person name="Spang A."/>
            <person name="Saw J.H."/>
            <person name="Jorgensen S.L."/>
            <person name="Zaremba-Niedzwiedzka K."/>
            <person name="Martijn J."/>
            <person name="Lind A.E."/>
            <person name="van Eijk R."/>
            <person name="Schleper C."/>
            <person name="Guy L."/>
            <person name="Ettema T.J."/>
        </authorList>
    </citation>
    <scope>NUCLEOTIDE SEQUENCE</scope>
</reference>
<dbReference type="EMBL" id="LAZR01004937">
    <property type="protein sequence ID" value="KKN04288.1"/>
    <property type="molecule type" value="Genomic_DNA"/>
</dbReference>
<gene>
    <name evidence="1" type="ORF">LCGC14_1098910</name>
</gene>
<proteinExistence type="predicted"/>
<comment type="caution">
    <text evidence="1">The sequence shown here is derived from an EMBL/GenBank/DDBJ whole genome shotgun (WGS) entry which is preliminary data.</text>
</comment>
<evidence type="ECO:0000313" key="1">
    <source>
        <dbReference type="EMBL" id="KKN04288.1"/>
    </source>
</evidence>
<protein>
    <submittedName>
        <fullName evidence="1">Uncharacterized protein</fullName>
    </submittedName>
</protein>
<organism evidence="1">
    <name type="scientific">marine sediment metagenome</name>
    <dbReference type="NCBI Taxonomy" id="412755"/>
    <lineage>
        <taxon>unclassified sequences</taxon>
        <taxon>metagenomes</taxon>
        <taxon>ecological metagenomes</taxon>
    </lineage>
</organism>